<keyword evidence="2" id="KW-1185">Reference proteome</keyword>
<dbReference type="EMBL" id="UZAU01000760">
    <property type="status" value="NOT_ANNOTATED_CDS"/>
    <property type="molecule type" value="Genomic_DNA"/>
</dbReference>
<proteinExistence type="predicted"/>
<accession>A0A803QDS6</accession>
<dbReference type="Gramene" id="evm.model.09.1230">
    <property type="protein sequence ID" value="cds.evm.model.09.1230"/>
    <property type="gene ID" value="evm.TU.09.1230"/>
</dbReference>
<sequence length="120" mass="12930">MVMMSNRKCISVCGKGSASIGKMMGREYLADFLNLDMAPNGPLSTGNPPYSLFASLNYIWDLPALGYVKVNVDVALNYNNGRCGLGMVACDSKGEVLASAVWHLLGSFFPEMTEALALKK</sequence>
<dbReference type="AlphaFoldDB" id="A0A803QDS6"/>
<dbReference type="EnsemblPlants" id="evm.model.09.1230">
    <property type="protein sequence ID" value="cds.evm.model.09.1230"/>
    <property type="gene ID" value="evm.TU.09.1230"/>
</dbReference>
<reference evidence="1" key="2">
    <citation type="submission" date="2021-03" db="UniProtKB">
        <authorList>
            <consortium name="EnsemblPlants"/>
        </authorList>
    </citation>
    <scope>IDENTIFICATION</scope>
</reference>
<organism evidence="1 2">
    <name type="scientific">Cannabis sativa</name>
    <name type="common">Hemp</name>
    <name type="synonym">Marijuana</name>
    <dbReference type="NCBI Taxonomy" id="3483"/>
    <lineage>
        <taxon>Eukaryota</taxon>
        <taxon>Viridiplantae</taxon>
        <taxon>Streptophyta</taxon>
        <taxon>Embryophyta</taxon>
        <taxon>Tracheophyta</taxon>
        <taxon>Spermatophyta</taxon>
        <taxon>Magnoliopsida</taxon>
        <taxon>eudicotyledons</taxon>
        <taxon>Gunneridae</taxon>
        <taxon>Pentapetalae</taxon>
        <taxon>rosids</taxon>
        <taxon>fabids</taxon>
        <taxon>Rosales</taxon>
        <taxon>Cannabaceae</taxon>
        <taxon>Cannabis</taxon>
    </lineage>
</organism>
<name>A0A803QDS6_CANSA</name>
<reference evidence="1" key="1">
    <citation type="submission" date="2018-11" db="EMBL/GenBank/DDBJ databases">
        <authorList>
            <person name="Grassa J C."/>
        </authorList>
    </citation>
    <scope>NUCLEOTIDE SEQUENCE [LARGE SCALE GENOMIC DNA]</scope>
</reference>
<dbReference type="InterPro" id="IPR052929">
    <property type="entry name" value="RNase_H-like_EbsB-rel"/>
</dbReference>
<dbReference type="PANTHER" id="PTHR47074:SF11">
    <property type="entry name" value="REVERSE TRANSCRIPTASE-LIKE PROTEIN"/>
    <property type="match status" value="1"/>
</dbReference>
<evidence type="ECO:0000313" key="1">
    <source>
        <dbReference type="EnsemblPlants" id="cds.evm.model.09.1230"/>
    </source>
</evidence>
<evidence type="ECO:0008006" key="3">
    <source>
        <dbReference type="Google" id="ProtNLM"/>
    </source>
</evidence>
<dbReference type="Proteomes" id="UP000596661">
    <property type="component" value="Chromosome 9"/>
</dbReference>
<dbReference type="PANTHER" id="PTHR47074">
    <property type="entry name" value="BNAC02G40300D PROTEIN"/>
    <property type="match status" value="1"/>
</dbReference>
<protein>
    <recommendedName>
        <fullName evidence="3">RNase H type-1 domain-containing protein</fullName>
    </recommendedName>
</protein>
<evidence type="ECO:0000313" key="2">
    <source>
        <dbReference type="Proteomes" id="UP000596661"/>
    </source>
</evidence>